<dbReference type="Proteomes" id="UP000266778">
    <property type="component" value="Plasmid pAeca1-b"/>
</dbReference>
<evidence type="ECO:0000313" key="1">
    <source>
        <dbReference type="EMBL" id="QLI60351.1"/>
    </source>
</evidence>
<organism evidence="1 2">
    <name type="scientific">Aeromonas caviae</name>
    <name type="common">Aeromonas punctata</name>
    <dbReference type="NCBI Taxonomy" id="648"/>
    <lineage>
        <taxon>Bacteria</taxon>
        <taxon>Pseudomonadati</taxon>
        <taxon>Pseudomonadota</taxon>
        <taxon>Gammaproteobacteria</taxon>
        <taxon>Aeromonadales</taxon>
        <taxon>Aeromonadaceae</taxon>
        <taxon>Aeromonas</taxon>
    </lineage>
</organism>
<dbReference type="EMBL" id="CP039627">
    <property type="protein sequence ID" value="QLI60351.1"/>
    <property type="molecule type" value="Genomic_DNA"/>
</dbReference>
<protein>
    <submittedName>
        <fullName evidence="1">Uncharacterized protein</fullName>
    </submittedName>
</protein>
<name>A0A7D5UJW9_AERCA</name>
<evidence type="ECO:0000313" key="2">
    <source>
        <dbReference type="Proteomes" id="UP000266778"/>
    </source>
</evidence>
<proteinExistence type="predicted"/>
<geneLocation type="plasmid" evidence="2">
    <name>paeca1-b</name>
</geneLocation>
<gene>
    <name evidence="1" type="ORF">C1C91_23195</name>
</gene>
<dbReference type="AlphaFoldDB" id="A0A7D5UJW9"/>
<keyword evidence="1" id="KW-0614">Plasmid</keyword>
<reference evidence="1 2" key="1">
    <citation type="submission" date="2019-04" db="EMBL/GenBank/DDBJ databases">
        <title>Novel transposon Tn6433 variants accelerate the dissemination of tet(E) in Aeromonas under oxytetracycline stresses.</title>
        <authorList>
            <person name="Shi Y."/>
            <person name="Tian Z."/>
            <person name="Zhang Y."/>
            <person name="Zhang H."/>
            <person name="Yang M."/>
        </authorList>
    </citation>
    <scope>NUCLEOTIDE SEQUENCE [LARGE SCALE GENOMIC DNA]</scope>
    <source>
        <strain evidence="1 2">T25-39</strain>
        <plasmid evidence="2">paeca1-b</plasmid>
    </source>
</reference>
<sequence>MTMEGILENLMKKILGVKILVGFLFPLAVLFAAWGYSYEFTYFITLGLNVNDVLTVNSYIVSSGRVIAFIVLSVMLFVHITKFFTKKIHEDDVATLKSRLSERSFAKEIVNARISCVISVLFWLVVCFGRKIGITEDFSHLYMYLIYVNATLFSTSLLLSPPHAKITVLLLFSVSIALCFSAGGYGSANYAMRVEGVVRDDIVVKVVNKEGSFKAFSAPISFKFQYLK</sequence>
<accession>A0A7D5UJW9</accession>